<dbReference type="PROSITE" id="PS50949">
    <property type="entry name" value="HTH_GNTR"/>
    <property type="match status" value="1"/>
</dbReference>
<dbReference type="InterPro" id="IPR050679">
    <property type="entry name" value="Bact_HTH_transcr_reg"/>
</dbReference>
<dbReference type="PRINTS" id="PR00035">
    <property type="entry name" value="HTHGNTR"/>
</dbReference>
<dbReference type="CDD" id="cd07377">
    <property type="entry name" value="WHTH_GntR"/>
    <property type="match status" value="1"/>
</dbReference>
<dbReference type="PANTHER" id="PTHR44846">
    <property type="entry name" value="MANNOSYL-D-GLYCERATE TRANSPORT/METABOLISM SYSTEM REPRESSOR MNGR-RELATED"/>
    <property type="match status" value="1"/>
</dbReference>
<keyword evidence="6" id="KW-1185">Reference proteome</keyword>
<name>A0ABW2HHT8_9ACTN</name>
<dbReference type="Proteomes" id="UP001596548">
    <property type="component" value="Unassembled WGS sequence"/>
</dbReference>
<reference evidence="6" key="1">
    <citation type="journal article" date="2019" name="Int. J. Syst. Evol. Microbiol.">
        <title>The Global Catalogue of Microorganisms (GCM) 10K type strain sequencing project: providing services to taxonomists for standard genome sequencing and annotation.</title>
        <authorList>
            <consortium name="The Broad Institute Genomics Platform"/>
            <consortium name="The Broad Institute Genome Sequencing Center for Infectious Disease"/>
            <person name="Wu L."/>
            <person name="Ma J."/>
        </authorList>
    </citation>
    <scope>NUCLEOTIDE SEQUENCE [LARGE SCALE GENOMIC DNA]</scope>
    <source>
        <strain evidence="6">XZYJT-10</strain>
    </source>
</reference>
<dbReference type="InterPro" id="IPR036388">
    <property type="entry name" value="WH-like_DNA-bd_sf"/>
</dbReference>
<organism evidence="5 6">
    <name type="scientific">Paractinoplanes rhizophilus</name>
    <dbReference type="NCBI Taxonomy" id="1416877"/>
    <lineage>
        <taxon>Bacteria</taxon>
        <taxon>Bacillati</taxon>
        <taxon>Actinomycetota</taxon>
        <taxon>Actinomycetes</taxon>
        <taxon>Micromonosporales</taxon>
        <taxon>Micromonosporaceae</taxon>
        <taxon>Paractinoplanes</taxon>
    </lineage>
</organism>
<dbReference type="RefSeq" id="WP_378964117.1">
    <property type="nucleotide sequence ID" value="NZ_JBHTBJ010000001.1"/>
</dbReference>
<dbReference type="SUPFAM" id="SSF46785">
    <property type="entry name" value="Winged helix' DNA-binding domain"/>
    <property type="match status" value="1"/>
</dbReference>
<evidence type="ECO:0000256" key="3">
    <source>
        <dbReference type="ARBA" id="ARBA00023163"/>
    </source>
</evidence>
<dbReference type="SMART" id="SM00345">
    <property type="entry name" value="HTH_GNTR"/>
    <property type="match status" value="1"/>
</dbReference>
<evidence type="ECO:0000313" key="5">
    <source>
        <dbReference type="EMBL" id="MFC7272718.1"/>
    </source>
</evidence>
<evidence type="ECO:0000256" key="1">
    <source>
        <dbReference type="ARBA" id="ARBA00023015"/>
    </source>
</evidence>
<feature type="domain" description="HTH gntR-type" evidence="4">
    <location>
        <begin position="6"/>
        <end position="74"/>
    </location>
</feature>
<dbReference type="InterPro" id="IPR000524">
    <property type="entry name" value="Tscrpt_reg_HTH_GntR"/>
</dbReference>
<sequence>MSTTGPPPYRQIAAGLRDQILDGSLPVGAKLPSQHELAARHHVARATVQSALRTLRNDGLITARKGAGHFVVAAAVADGSRCPARLELDAEQLTWLSRPGHDVLRALRCELEQAHAGAHACVGRHAGEGRWWVLWTLRASEINRLPVCSAKRDPGGDACLLFREHEGRHSDGAGYW</sequence>
<gene>
    <name evidence="5" type="ORF">ACFQS1_01890</name>
</gene>
<keyword evidence="3" id="KW-0804">Transcription</keyword>
<evidence type="ECO:0000313" key="6">
    <source>
        <dbReference type="Proteomes" id="UP001596548"/>
    </source>
</evidence>
<proteinExistence type="predicted"/>
<keyword evidence="1" id="KW-0805">Transcription regulation</keyword>
<dbReference type="PANTHER" id="PTHR44846:SF17">
    <property type="entry name" value="GNTR-FAMILY TRANSCRIPTIONAL REGULATOR"/>
    <property type="match status" value="1"/>
</dbReference>
<evidence type="ECO:0000259" key="4">
    <source>
        <dbReference type="PROSITE" id="PS50949"/>
    </source>
</evidence>
<dbReference type="EMBL" id="JBHTBJ010000001">
    <property type="protein sequence ID" value="MFC7272718.1"/>
    <property type="molecule type" value="Genomic_DNA"/>
</dbReference>
<keyword evidence="2" id="KW-0238">DNA-binding</keyword>
<dbReference type="InterPro" id="IPR036390">
    <property type="entry name" value="WH_DNA-bd_sf"/>
</dbReference>
<protein>
    <submittedName>
        <fullName evidence="5">GntR family transcriptional regulator</fullName>
    </submittedName>
</protein>
<comment type="caution">
    <text evidence="5">The sequence shown here is derived from an EMBL/GenBank/DDBJ whole genome shotgun (WGS) entry which is preliminary data.</text>
</comment>
<accession>A0ABW2HHT8</accession>
<dbReference type="Gene3D" id="1.10.10.10">
    <property type="entry name" value="Winged helix-like DNA-binding domain superfamily/Winged helix DNA-binding domain"/>
    <property type="match status" value="1"/>
</dbReference>
<dbReference type="Pfam" id="PF00392">
    <property type="entry name" value="GntR"/>
    <property type="match status" value="1"/>
</dbReference>
<evidence type="ECO:0000256" key="2">
    <source>
        <dbReference type="ARBA" id="ARBA00023125"/>
    </source>
</evidence>